<evidence type="ECO:0000313" key="5">
    <source>
        <dbReference type="EMBL" id="SES81584.1"/>
    </source>
</evidence>
<dbReference type="EMBL" id="FOHG01000007">
    <property type="protein sequence ID" value="SES81584.1"/>
    <property type="molecule type" value="Genomic_DNA"/>
</dbReference>
<organism evidence="2 9">
    <name type="scientific">Halanaerobium congolense</name>
    <dbReference type="NCBI Taxonomy" id="54121"/>
    <lineage>
        <taxon>Bacteria</taxon>
        <taxon>Bacillati</taxon>
        <taxon>Bacillota</taxon>
        <taxon>Clostridia</taxon>
        <taxon>Halanaerobiales</taxon>
        <taxon>Halanaerobiaceae</taxon>
        <taxon>Halanaerobium</taxon>
    </lineage>
</organism>
<dbReference type="STRING" id="54121.SAMN04515653_10591"/>
<dbReference type="EMBL" id="FNEH01000005">
    <property type="protein sequence ID" value="SDI38202.1"/>
    <property type="molecule type" value="Genomic_DNA"/>
</dbReference>
<dbReference type="Proteomes" id="UP000324896">
    <property type="component" value="Unassembled WGS sequence"/>
</dbReference>
<dbReference type="Pfam" id="PF07929">
    <property type="entry name" value="PRiA4_ORF3"/>
    <property type="match status" value="1"/>
</dbReference>
<evidence type="ECO:0000313" key="4">
    <source>
        <dbReference type="EMBL" id="SDI38202.1"/>
    </source>
</evidence>
<evidence type="ECO:0000313" key="6">
    <source>
        <dbReference type="Proteomes" id="UP000198612"/>
    </source>
</evidence>
<reference evidence="6 8" key="2">
    <citation type="submission" date="2016-10" db="EMBL/GenBank/DDBJ databases">
        <authorList>
            <person name="Varghese N."/>
            <person name="Submissions S."/>
        </authorList>
    </citation>
    <scope>NUCLEOTIDE SEQUENCE [LARGE SCALE GENOMIC DNA]</scope>
    <source>
        <strain evidence="2 9">WG10</strain>
        <strain evidence="3 8">WG2</strain>
        <strain evidence="5 6">WG5</strain>
    </source>
</reference>
<dbReference type="Proteomes" id="UP000198612">
    <property type="component" value="Unassembled WGS sequence"/>
</dbReference>
<evidence type="ECO:0000313" key="7">
    <source>
        <dbReference type="Proteomes" id="UP000198945"/>
    </source>
</evidence>
<dbReference type="EMBL" id="FMYT01000008">
    <property type="protein sequence ID" value="SDC55063.1"/>
    <property type="molecule type" value="Genomic_DNA"/>
</dbReference>
<feature type="domain" description="Plasmid pRiA4b Orf3-like" evidence="1">
    <location>
        <begin position="57"/>
        <end position="156"/>
    </location>
</feature>
<gene>
    <name evidence="2" type="ORF">SAMN04488597_10877</name>
    <name evidence="3" type="ORF">SAMN04488598_10689</name>
    <name evidence="5" type="ORF">SAMN04515652_10714</name>
    <name evidence="4" type="ORF">SAMN04515654_10591</name>
</gene>
<sequence length="216" mass="25229">MKGKCKICANEYTQSGMSRHLKSCLNKNYEKIIEEGQSQEIKYYHIYVKGTNWSDYWLQLQVKADAKLSDFDKFLRDIWLECCNHLSEFEINEQHFTFSGLNMNHKIKDVLREKTKFSYIYDFGSYTKLDLNVVNVFKAEEREEKISVLARNHQPEIKCSHCDNLAEFVCSSCYNGGWYCSDCLDKHEENDCMRETDNLLPVVNSPRVGVCAYSGS</sequence>
<evidence type="ECO:0000313" key="8">
    <source>
        <dbReference type="Proteomes" id="UP000199519"/>
    </source>
</evidence>
<reference evidence="4 7" key="1">
    <citation type="submission" date="2016-10" db="EMBL/GenBank/DDBJ databases">
        <authorList>
            <person name="de Groot N.N."/>
        </authorList>
    </citation>
    <scope>NUCLEOTIDE SEQUENCE [LARGE SCALE GENOMIC DNA]</scope>
    <source>
        <strain evidence="4 7">WG7</strain>
    </source>
</reference>
<proteinExistence type="predicted"/>
<dbReference type="InterPro" id="IPR012912">
    <property type="entry name" value="Plasmid_pRiA4b_Orf3-like"/>
</dbReference>
<name>A0A1G6MHQ4_9FIRM</name>
<evidence type="ECO:0000313" key="2">
    <source>
        <dbReference type="EMBL" id="SDC55063.1"/>
    </source>
</evidence>
<dbReference type="AlphaFoldDB" id="A0A1G6MHQ4"/>
<evidence type="ECO:0000313" key="9">
    <source>
        <dbReference type="Proteomes" id="UP000324896"/>
    </source>
</evidence>
<keyword evidence="8" id="KW-1185">Reference proteome</keyword>
<dbReference type="OrthoDB" id="9814022at2"/>
<dbReference type="RefSeq" id="WP_073159542.1">
    <property type="nucleotide sequence ID" value="NZ_FMYT01000008.1"/>
</dbReference>
<dbReference type="Proteomes" id="UP000198945">
    <property type="component" value="Unassembled WGS sequence"/>
</dbReference>
<evidence type="ECO:0000259" key="1">
    <source>
        <dbReference type="Pfam" id="PF07929"/>
    </source>
</evidence>
<protein>
    <submittedName>
        <fullName evidence="2">PRiA4b ORF-3-like protein</fullName>
    </submittedName>
</protein>
<evidence type="ECO:0000313" key="3">
    <source>
        <dbReference type="EMBL" id="SDF12165.1"/>
    </source>
</evidence>
<accession>A0A1G6MHQ4</accession>
<dbReference type="SUPFAM" id="SSF159941">
    <property type="entry name" value="MM3350-like"/>
    <property type="match status" value="1"/>
</dbReference>
<dbReference type="Proteomes" id="UP000199519">
    <property type="component" value="Unassembled WGS sequence"/>
</dbReference>
<dbReference type="InterPro" id="IPR024047">
    <property type="entry name" value="MM3350-like_sf"/>
</dbReference>
<dbReference type="EMBL" id="FNBJ01000006">
    <property type="protein sequence ID" value="SDF12165.1"/>
    <property type="molecule type" value="Genomic_DNA"/>
</dbReference>
<dbReference type="Gene3D" id="3.10.290.30">
    <property type="entry name" value="MM3350-like"/>
    <property type="match status" value="1"/>
</dbReference>